<evidence type="ECO:0000256" key="2">
    <source>
        <dbReference type="ARBA" id="ARBA00008017"/>
    </source>
</evidence>
<dbReference type="Gene3D" id="1.10.287.1260">
    <property type="match status" value="1"/>
</dbReference>
<dbReference type="InterPro" id="IPR018490">
    <property type="entry name" value="cNMP-bd_dom_sf"/>
</dbReference>
<evidence type="ECO:0000259" key="8">
    <source>
        <dbReference type="PROSITE" id="PS50042"/>
    </source>
</evidence>
<dbReference type="Proteomes" id="UP000075604">
    <property type="component" value="Unassembled WGS sequence"/>
</dbReference>
<dbReference type="PANTHER" id="PTHR30221">
    <property type="entry name" value="SMALL-CONDUCTANCE MECHANOSENSITIVE CHANNEL"/>
    <property type="match status" value="1"/>
</dbReference>
<dbReference type="Pfam" id="PF00027">
    <property type="entry name" value="cNMP_binding"/>
    <property type="match status" value="1"/>
</dbReference>
<dbReference type="InterPro" id="IPR014710">
    <property type="entry name" value="RmlC-like_jellyroll"/>
</dbReference>
<name>A0A150PBF6_SORCE</name>
<comment type="subcellular location">
    <subcellularLocation>
        <location evidence="1">Cell membrane</location>
        <topology evidence="1">Multi-pass membrane protein</topology>
    </subcellularLocation>
</comment>
<dbReference type="CDD" id="cd00038">
    <property type="entry name" value="CAP_ED"/>
    <property type="match status" value="1"/>
</dbReference>
<dbReference type="SUPFAM" id="SSF82689">
    <property type="entry name" value="Mechanosensitive channel protein MscS (YggB), C-terminal domain"/>
    <property type="match status" value="1"/>
</dbReference>
<sequence>MRGAATISDVLVRIASSGAIGIGIAAALLLALRLLMPIAQRGKLRLPAALLGLHVAALLARLPLDPASSLHVALSVVALFLLLTALGRAAFLLVVDLILGVRLGRPLSRIIHDIIQGLVYAGVALITLRAAGVEPGSLLTTSALLTAVIGLSLQETLGNLFAGLAIQAQRPFEVGDWIQIDPDPRLIGQVIEINWRATTVLTNDQIELTVPNGTLAKSTIRNFTKPTVIARRMIEVRGPYEVSPRLVEQALLGAVASAPGVLLAPPPFVLAARFDESSIGYQVNFFIEEFARRDRIDSEVRQRIWYAFHREGIAVPFPTRIVRMAEAPSESQARSEADERQRRLQSLRVVDFIAALPPPLLDRLATLSKTCSYMTGEVVIRQGAAGHELFIVQSGEVSVVVGREGGSTAEVARLGPGKFFGEMSLMTGEPRSATIQAVSDCELVKVDKEAFHEILAAAPGIAEKITEVLVARQSALDENVSVRRARAGAEEAKTTALLEKIRQFFSV</sequence>
<dbReference type="InterPro" id="IPR010920">
    <property type="entry name" value="LSM_dom_sf"/>
</dbReference>
<evidence type="ECO:0000256" key="6">
    <source>
        <dbReference type="ARBA" id="ARBA00023136"/>
    </source>
</evidence>
<reference evidence="9 10" key="1">
    <citation type="submission" date="2014-02" db="EMBL/GenBank/DDBJ databases">
        <title>The small core and large imbalanced accessory genome model reveals a collaborative survival strategy of Sorangium cellulosum strains in nature.</title>
        <authorList>
            <person name="Han K."/>
            <person name="Peng R."/>
            <person name="Blom J."/>
            <person name="Li Y.-Z."/>
        </authorList>
    </citation>
    <scope>NUCLEOTIDE SEQUENCE [LARGE SCALE GENOMIC DNA]</scope>
    <source>
        <strain evidence="9 10">So0157-18</strain>
    </source>
</reference>
<dbReference type="InterPro" id="IPR000595">
    <property type="entry name" value="cNMP-bd_dom"/>
</dbReference>
<dbReference type="AlphaFoldDB" id="A0A150PBF6"/>
<evidence type="ECO:0000256" key="5">
    <source>
        <dbReference type="ARBA" id="ARBA00022989"/>
    </source>
</evidence>
<dbReference type="Gene3D" id="2.30.30.60">
    <property type="match status" value="1"/>
</dbReference>
<dbReference type="EMBL" id="JELX01003198">
    <property type="protein sequence ID" value="KYF53013.1"/>
    <property type="molecule type" value="Genomic_DNA"/>
</dbReference>
<accession>A0A150PBF6</accession>
<dbReference type="Pfam" id="PF21082">
    <property type="entry name" value="MS_channel_3rd"/>
    <property type="match status" value="1"/>
</dbReference>
<dbReference type="InterPro" id="IPR006685">
    <property type="entry name" value="MscS_channel_2nd"/>
</dbReference>
<dbReference type="InterPro" id="IPR011066">
    <property type="entry name" value="MscS_channel_C_sf"/>
</dbReference>
<evidence type="ECO:0000313" key="9">
    <source>
        <dbReference type="EMBL" id="KYF53013.1"/>
    </source>
</evidence>
<dbReference type="InterPro" id="IPR023408">
    <property type="entry name" value="MscS_beta-dom_sf"/>
</dbReference>
<comment type="similarity">
    <text evidence="2">Belongs to the MscS (TC 1.A.23) family.</text>
</comment>
<keyword evidence="5 7" id="KW-1133">Transmembrane helix</keyword>
<feature type="transmembrane region" description="Helical" evidence="7">
    <location>
        <begin position="110"/>
        <end position="131"/>
    </location>
</feature>
<dbReference type="Gene3D" id="3.30.70.100">
    <property type="match status" value="1"/>
</dbReference>
<proteinExistence type="inferred from homology"/>
<organism evidence="9 10">
    <name type="scientific">Sorangium cellulosum</name>
    <name type="common">Polyangium cellulosum</name>
    <dbReference type="NCBI Taxonomy" id="56"/>
    <lineage>
        <taxon>Bacteria</taxon>
        <taxon>Pseudomonadati</taxon>
        <taxon>Myxococcota</taxon>
        <taxon>Polyangia</taxon>
        <taxon>Polyangiales</taxon>
        <taxon>Polyangiaceae</taxon>
        <taxon>Sorangium</taxon>
    </lineage>
</organism>
<dbReference type="PANTHER" id="PTHR30221:SF1">
    <property type="entry name" value="SMALL-CONDUCTANCE MECHANOSENSITIVE CHANNEL"/>
    <property type="match status" value="1"/>
</dbReference>
<feature type="transmembrane region" description="Helical" evidence="7">
    <location>
        <begin position="12"/>
        <end position="32"/>
    </location>
</feature>
<keyword evidence="4 7" id="KW-0812">Transmembrane</keyword>
<dbReference type="SMART" id="SM00100">
    <property type="entry name" value="cNMP"/>
    <property type="match status" value="1"/>
</dbReference>
<keyword evidence="3" id="KW-1003">Cell membrane</keyword>
<evidence type="ECO:0000256" key="3">
    <source>
        <dbReference type="ARBA" id="ARBA00022475"/>
    </source>
</evidence>
<dbReference type="InterPro" id="IPR049278">
    <property type="entry name" value="MS_channel_C"/>
</dbReference>
<dbReference type="GO" id="GO:0008381">
    <property type="term" value="F:mechanosensitive monoatomic ion channel activity"/>
    <property type="evidence" value="ECO:0007669"/>
    <property type="project" value="InterPro"/>
</dbReference>
<dbReference type="GO" id="GO:0005886">
    <property type="term" value="C:plasma membrane"/>
    <property type="evidence" value="ECO:0007669"/>
    <property type="project" value="UniProtKB-SubCell"/>
</dbReference>
<dbReference type="PRINTS" id="PR00103">
    <property type="entry name" value="CAMPKINASE"/>
</dbReference>
<evidence type="ECO:0000256" key="7">
    <source>
        <dbReference type="SAM" id="Phobius"/>
    </source>
</evidence>
<keyword evidence="6 7" id="KW-0472">Membrane</keyword>
<evidence type="ECO:0000256" key="1">
    <source>
        <dbReference type="ARBA" id="ARBA00004651"/>
    </source>
</evidence>
<feature type="transmembrane region" description="Helical" evidence="7">
    <location>
        <begin position="70"/>
        <end position="98"/>
    </location>
</feature>
<evidence type="ECO:0000313" key="10">
    <source>
        <dbReference type="Proteomes" id="UP000075604"/>
    </source>
</evidence>
<dbReference type="Pfam" id="PF00924">
    <property type="entry name" value="MS_channel_2nd"/>
    <property type="match status" value="1"/>
</dbReference>
<dbReference type="InterPro" id="IPR018488">
    <property type="entry name" value="cNMP-bd_CS"/>
</dbReference>
<gene>
    <name evidence="9" type="ORF">BE04_11010</name>
</gene>
<dbReference type="SUPFAM" id="SSF51206">
    <property type="entry name" value="cAMP-binding domain-like"/>
    <property type="match status" value="1"/>
</dbReference>
<comment type="caution">
    <text evidence="9">The sequence shown here is derived from an EMBL/GenBank/DDBJ whole genome shotgun (WGS) entry which is preliminary data.</text>
</comment>
<dbReference type="PROSITE" id="PS50042">
    <property type="entry name" value="CNMP_BINDING_3"/>
    <property type="match status" value="1"/>
</dbReference>
<dbReference type="PROSITE" id="PS00888">
    <property type="entry name" value="CNMP_BINDING_1"/>
    <property type="match status" value="1"/>
</dbReference>
<dbReference type="InterPro" id="IPR045275">
    <property type="entry name" value="MscS_archaea/bacteria_type"/>
</dbReference>
<evidence type="ECO:0000256" key="4">
    <source>
        <dbReference type="ARBA" id="ARBA00022692"/>
    </source>
</evidence>
<dbReference type="SUPFAM" id="SSF50182">
    <property type="entry name" value="Sm-like ribonucleoproteins"/>
    <property type="match status" value="1"/>
</dbReference>
<feature type="domain" description="Cyclic nucleotide-binding" evidence="8">
    <location>
        <begin position="352"/>
        <end position="472"/>
    </location>
</feature>
<feature type="transmembrane region" description="Helical" evidence="7">
    <location>
        <begin position="44"/>
        <end position="64"/>
    </location>
</feature>
<dbReference type="Gene3D" id="2.60.120.10">
    <property type="entry name" value="Jelly Rolls"/>
    <property type="match status" value="1"/>
</dbReference>
<dbReference type="PROSITE" id="PS00889">
    <property type="entry name" value="CNMP_BINDING_2"/>
    <property type="match status" value="1"/>
</dbReference>
<protein>
    <recommendedName>
        <fullName evidence="8">Cyclic nucleotide-binding domain-containing protein</fullName>
    </recommendedName>
</protein>